<name>A0AA38Q6A4_9AGAR</name>
<dbReference type="InterPro" id="IPR004155">
    <property type="entry name" value="PBS_lyase_HEAT"/>
</dbReference>
<keyword evidence="10" id="KW-0963">Cytoplasm</keyword>
<comment type="catalytic activity">
    <reaction evidence="1 10">
        <text>[eIF5A protein]-deoxyhypusine + AH2 + O2 = [eIF5A protein]-hypusine + A + H2O</text>
        <dbReference type="Rhea" id="RHEA:14101"/>
        <dbReference type="Rhea" id="RHEA-COMP:10144"/>
        <dbReference type="Rhea" id="RHEA-COMP:12592"/>
        <dbReference type="ChEBI" id="CHEBI:13193"/>
        <dbReference type="ChEBI" id="CHEBI:15377"/>
        <dbReference type="ChEBI" id="CHEBI:15379"/>
        <dbReference type="ChEBI" id="CHEBI:17499"/>
        <dbReference type="ChEBI" id="CHEBI:82657"/>
        <dbReference type="ChEBI" id="CHEBI:91175"/>
        <dbReference type="EC" id="1.14.99.29"/>
    </reaction>
</comment>
<keyword evidence="5 10" id="KW-0560">Oxidoreductase</keyword>
<feature type="binding site" evidence="10">
    <location>
        <position position="77"/>
    </location>
    <ligand>
        <name>Fe cation</name>
        <dbReference type="ChEBI" id="CHEBI:24875"/>
        <label>1</label>
    </ligand>
</feature>
<dbReference type="SUPFAM" id="SSF48371">
    <property type="entry name" value="ARM repeat"/>
    <property type="match status" value="1"/>
</dbReference>
<dbReference type="GO" id="GO:0005634">
    <property type="term" value="C:nucleus"/>
    <property type="evidence" value="ECO:0007669"/>
    <property type="project" value="UniProtKB-SubCell"/>
</dbReference>
<feature type="binding site" evidence="10">
    <location>
        <position position="282"/>
    </location>
    <ligand>
        <name>Fe cation</name>
        <dbReference type="ChEBI" id="CHEBI:24875"/>
        <label>2</label>
    </ligand>
</feature>
<feature type="binding site" evidence="10">
    <location>
        <position position="109"/>
    </location>
    <ligand>
        <name>Fe cation</name>
        <dbReference type="ChEBI" id="CHEBI:24875"/>
        <label>1</label>
    </ligand>
</feature>
<dbReference type="GO" id="GO:0046872">
    <property type="term" value="F:metal ion binding"/>
    <property type="evidence" value="ECO:0007669"/>
    <property type="project" value="UniProtKB-KW"/>
</dbReference>
<gene>
    <name evidence="10" type="primary">LIA1</name>
    <name evidence="12" type="ORF">F5890DRAFT_1454613</name>
</gene>
<dbReference type="FunFam" id="1.25.10.10:FF:000099">
    <property type="entry name" value="Deoxyhypusine hydroxylase"/>
    <property type="match status" value="1"/>
</dbReference>
<dbReference type="GO" id="GO:0005737">
    <property type="term" value="C:cytoplasm"/>
    <property type="evidence" value="ECO:0007669"/>
    <property type="project" value="UniProtKB-SubCell"/>
</dbReference>
<dbReference type="InterPro" id="IPR016024">
    <property type="entry name" value="ARM-type_fold"/>
</dbReference>
<dbReference type="Gene3D" id="1.25.10.10">
    <property type="entry name" value="Leucine-rich Repeat Variant"/>
    <property type="match status" value="2"/>
</dbReference>
<accession>A0AA38Q6A4</accession>
<feature type="binding site" evidence="10">
    <location>
        <position position="250"/>
    </location>
    <ligand>
        <name>Fe cation</name>
        <dbReference type="ChEBI" id="CHEBI:24875"/>
        <label>2</label>
    </ligand>
</feature>
<comment type="cofactor">
    <cofactor evidence="10">
        <name>Fe(2+)</name>
        <dbReference type="ChEBI" id="CHEBI:29033"/>
    </cofactor>
    <text evidence="10">Binds 2 Fe(2+) ions per subunit.</text>
</comment>
<dbReference type="HAMAP" id="MF_03101">
    <property type="entry name" value="Deoxyhypusine_hydroxylase"/>
    <property type="match status" value="1"/>
</dbReference>
<keyword evidence="10" id="KW-0539">Nucleus</keyword>
<dbReference type="EC" id="1.14.99.29" evidence="10"/>
<evidence type="ECO:0000256" key="11">
    <source>
        <dbReference type="PROSITE-ProRule" id="PRU00103"/>
    </source>
</evidence>
<comment type="caution">
    <text evidence="12">The sequence shown here is derived from an EMBL/GenBank/DDBJ whole genome shotgun (WGS) entry which is preliminary data.</text>
</comment>
<protein>
    <recommendedName>
        <fullName evidence="10">Deoxyhypusine hydroxylase</fullName>
        <shortName evidence="10">DOHH</shortName>
        <ecNumber evidence="10">1.14.99.29</ecNumber>
    </recommendedName>
    <alternativeName>
        <fullName evidence="10">Deoxyhypusine dioxygenase</fullName>
    </alternativeName>
    <alternativeName>
        <fullName evidence="10">Deoxyhypusine monooxygenase</fullName>
    </alternativeName>
</protein>
<evidence type="ECO:0000313" key="12">
    <source>
        <dbReference type="EMBL" id="KAJ3987902.1"/>
    </source>
</evidence>
<evidence type="ECO:0000256" key="7">
    <source>
        <dbReference type="ARBA" id="ARBA00023033"/>
    </source>
</evidence>
<dbReference type="SMART" id="SM00567">
    <property type="entry name" value="EZ_HEAT"/>
    <property type="match status" value="5"/>
</dbReference>
<dbReference type="GO" id="GO:0019135">
    <property type="term" value="F:deoxyhypusine monooxygenase activity"/>
    <property type="evidence" value="ECO:0007669"/>
    <property type="project" value="UniProtKB-UniRule"/>
</dbReference>
<keyword evidence="4" id="KW-0677">Repeat</keyword>
<feature type="repeat" description="HEAT" evidence="11">
    <location>
        <begin position="90"/>
        <end position="130"/>
    </location>
</feature>
<evidence type="ECO:0000256" key="1">
    <source>
        <dbReference type="ARBA" id="ARBA00000068"/>
    </source>
</evidence>
<dbReference type="AlphaFoldDB" id="A0AA38Q6A4"/>
<reference evidence="12" key="1">
    <citation type="submission" date="2022-08" db="EMBL/GenBank/DDBJ databases">
        <authorList>
            <consortium name="DOE Joint Genome Institute"/>
            <person name="Min B."/>
            <person name="Riley R."/>
            <person name="Sierra-Patev S."/>
            <person name="Naranjo-Ortiz M."/>
            <person name="Looney B."/>
            <person name="Konkel Z."/>
            <person name="Slot J.C."/>
            <person name="Sakamoto Y."/>
            <person name="Steenwyk J.L."/>
            <person name="Rokas A."/>
            <person name="Carro J."/>
            <person name="Camarero S."/>
            <person name="Ferreira P."/>
            <person name="Molpeceres G."/>
            <person name="Ruiz-Duenas F.J."/>
            <person name="Serrano A."/>
            <person name="Henrissat B."/>
            <person name="Drula E."/>
            <person name="Hughes K.W."/>
            <person name="Mata J.L."/>
            <person name="Ishikawa N.K."/>
            <person name="Vargas-Isla R."/>
            <person name="Ushijima S."/>
            <person name="Smith C.A."/>
            <person name="Ahrendt S."/>
            <person name="Andreopoulos W."/>
            <person name="He G."/>
            <person name="Labutti K."/>
            <person name="Lipzen A."/>
            <person name="Ng V."/>
            <person name="Sandor L."/>
            <person name="Barry K."/>
            <person name="Martinez A.T."/>
            <person name="Xiao Y."/>
            <person name="Gibbons J.G."/>
            <person name="Terashima K."/>
            <person name="Hibbett D.S."/>
            <person name="Grigoriev I.V."/>
        </authorList>
    </citation>
    <scope>NUCLEOTIDE SEQUENCE</scope>
    <source>
        <strain evidence="12">TFB7829</strain>
    </source>
</reference>
<keyword evidence="8 10" id="KW-0386">Hypusine biosynthesis</keyword>
<evidence type="ECO:0000256" key="8">
    <source>
        <dbReference type="ARBA" id="ARBA00023256"/>
    </source>
</evidence>
<sequence length="349" mass="38552">MSPTVSPTQLKVLEDSLLNISGKVPLHERFRSLFTLKSLKNEDSIRIISKGTLYFFRLPYQSWLIGFQDSSALLKHELAYCLGQIKDPAALPVLESVLRNPTEDPMVRHEAAEAMGAISITESIPTLKEYLSDPDRSVRETCEIAIARIEWDKTAEGANTEEAMKDENYTQLYTSIDPAPATSGLLAGAPKPDDISQSKIDELRAQLLDTKRPLFERYRAMFALRNIGSPAAVDALAAGFSDDSALFKHEIAFVFGQLLSPHSVPSLIEVLQNASESEMVRHEAAEALGGIATPEVLPHLKEWVARDDAPVVVRESCQVALDMWEYETSGEFQYANGLELSTTMPISVA</sequence>
<comment type="function">
    <text evidence="9">Catalyzes the hydroxylation of the N(6)-(4-aminobutyl)-L-lysine intermediate produced by deoxyhypusine synthase/DHPS on a critical lysine of the eukaryotic translation initiation factor 5A/eIF-5A. This is the second step of the post-translational modification of that lysine into an unusual amino acid residue named hypusine. Hypusination is unique to mature eIF-5A factor and is essential for its function.</text>
</comment>
<dbReference type="EMBL" id="MU801916">
    <property type="protein sequence ID" value="KAJ3987902.1"/>
    <property type="molecule type" value="Genomic_DNA"/>
</dbReference>
<dbReference type="PANTHER" id="PTHR12697:SF5">
    <property type="entry name" value="DEOXYHYPUSINE HYDROXYLASE"/>
    <property type="match status" value="1"/>
</dbReference>
<feature type="binding site" evidence="10">
    <location>
        <position position="76"/>
    </location>
    <ligand>
        <name>Fe cation</name>
        <dbReference type="ChEBI" id="CHEBI:24875"/>
        <label>1</label>
    </ligand>
</feature>
<keyword evidence="7 10" id="KW-0503">Monooxygenase</keyword>
<keyword evidence="3 10" id="KW-0479">Metal-binding</keyword>
<evidence type="ECO:0000256" key="3">
    <source>
        <dbReference type="ARBA" id="ARBA00022723"/>
    </source>
</evidence>
<proteinExistence type="inferred from homology"/>
<feature type="binding site" evidence="10">
    <location>
        <position position="283"/>
    </location>
    <ligand>
        <name>Fe cation</name>
        <dbReference type="ChEBI" id="CHEBI:24875"/>
        <label>2</label>
    </ligand>
</feature>
<comment type="pathway">
    <text evidence="2 10">Protein modification; eIF5A hypusination.</text>
</comment>
<comment type="subcellular location">
    <subcellularLocation>
        <location evidence="10">Cytoplasm</location>
    </subcellularLocation>
    <subcellularLocation>
        <location evidence="10">Nucleus</location>
    </subcellularLocation>
</comment>
<evidence type="ECO:0000256" key="6">
    <source>
        <dbReference type="ARBA" id="ARBA00023004"/>
    </source>
</evidence>
<dbReference type="Pfam" id="PF13646">
    <property type="entry name" value="HEAT_2"/>
    <property type="match status" value="2"/>
</dbReference>
<evidence type="ECO:0000256" key="10">
    <source>
        <dbReference type="HAMAP-Rule" id="MF_03101"/>
    </source>
</evidence>
<feature type="binding site" evidence="10">
    <location>
        <position position="110"/>
    </location>
    <ligand>
        <name>Fe cation</name>
        <dbReference type="ChEBI" id="CHEBI:24875"/>
        <label>1</label>
    </ligand>
</feature>
<evidence type="ECO:0000256" key="2">
    <source>
        <dbReference type="ARBA" id="ARBA00005041"/>
    </source>
</evidence>
<evidence type="ECO:0000256" key="9">
    <source>
        <dbReference type="ARBA" id="ARBA00045876"/>
    </source>
</evidence>
<dbReference type="InterPro" id="IPR011989">
    <property type="entry name" value="ARM-like"/>
</dbReference>
<keyword evidence="6 10" id="KW-0408">Iron</keyword>
<dbReference type="Proteomes" id="UP001163850">
    <property type="component" value="Unassembled WGS sequence"/>
</dbReference>
<comment type="similarity">
    <text evidence="10">Belongs to the deoxyhypusine hydroxylase family.</text>
</comment>
<dbReference type="PANTHER" id="PTHR12697">
    <property type="entry name" value="PBS LYASE HEAT-LIKE PROTEIN"/>
    <property type="match status" value="1"/>
</dbReference>
<comment type="function">
    <text evidence="10">Catalyzes the hydroxylation of the N(6)-(4-aminobutyl)-L-lysine intermediate to form hypusine, an essential post-translational modification only found in mature eIF-5A factor.</text>
</comment>
<dbReference type="InterPro" id="IPR027517">
    <property type="entry name" value="Deoxyhypusine_hydroxylase"/>
</dbReference>
<dbReference type="InterPro" id="IPR021133">
    <property type="entry name" value="HEAT_type_2"/>
</dbReference>
<evidence type="ECO:0000256" key="4">
    <source>
        <dbReference type="ARBA" id="ARBA00022737"/>
    </source>
</evidence>
<feature type="binding site" evidence="10">
    <location>
        <position position="249"/>
    </location>
    <ligand>
        <name>Fe cation</name>
        <dbReference type="ChEBI" id="CHEBI:24875"/>
        <label>2</label>
    </ligand>
</feature>
<evidence type="ECO:0000256" key="5">
    <source>
        <dbReference type="ARBA" id="ARBA00023002"/>
    </source>
</evidence>
<organism evidence="12 13">
    <name type="scientific">Lentinula detonsa</name>
    <dbReference type="NCBI Taxonomy" id="2804962"/>
    <lineage>
        <taxon>Eukaryota</taxon>
        <taxon>Fungi</taxon>
        <taxon>Dikarya</taxon>
        <taxon>Basidiomycota</taxon>
        <taxon>Agaricomycotina</taxon>
        <taxon>Agaricomycetes</taxon>
        <taxon>Agaricomycetidae</taxon>
        <taxon>Agaricales</taxon>
        <taxon>Marasmiineae</taxon>
        <taxon>Omphalotaceae</taxon>
        <taxon>Lentinula</taxon>
    </lineage>
</organism>
<evidence type="ECO:0000313" key="13">
    <source>
        <dbReference type="Proteomes" id="UP001163850"/>
    </source>
</evidence>
<dbReference type="PROSITE" id="PS50077">
    <property type="entry name" value="HEAT_REPEAT"/>
    <property type="match status" value="1"/>
</dbReference>